<dbReference type="Proteomes" id="UP000185687">
    <property type="component" value="Unassembled WGS sequence"/>
</dbReference>
<dbReference type="KEGG" id="hda:BB347_09130"/>
<dbReference type="InterPro" id="IPR007332">
    <property type="entry name" value="DUF411"/>
</dbReference>
<evidence type="ECO:0000313" key="1">
    <source>
        <dbReference type="EMBL" id="APX96767.1"/>
    </source>
</evidence>
<name>A0A1N7C6L7_9EURY</name>
<evidence type="ECO:0000313" key="2">
    <source>
        <dbReference type="EMBL" id="SIR59301.1"/>
    </source>
</evidence>
<reference evidence="1 4" key="1">
    <citation type="submission" date="2017-01" db="EMBL/GenBank/DDBJ databases">
        <title>Complete genome sequence of Haloterrigena daqingensis type strain (JX313T).</title>
        <authorList>
            <person name="Shuang W."/>
        </authorList>
    </citation>
    <scope>NUCLEOTIDE SEQUENCE [LARGE SCALE GENOMIC DNA]</scope>
    <source>
        <strain evidence="1 4">JX313</strain>
    </source>
</reference>
<accession>A0A1N7C6L7</accession>
<dbReference type="EMBL" id="FTNP01000002">
    <property type="protein sequence ID" value="SIR59301.1"/>
    <property type="molecule type" value="Genomic_DNA"/>
</dbReference>
<dbReference type="RefSeq" id="WP_076580765.1">
    <property type="nucleotide sequence ID" value="NZ_CP019327.1"/>
</dbReference>
<protein>
    <submittedName>
        <fullName evidence="1">Metal-binding protein</fullName>
    </submittedName>
</protein>
<organism evidence="2 3">
    <name type="scientific">Natronorubrum daqingense</name>
    <dbReference type="NCBI Taxonomy" id="588898"/>
    <lineage>
        <taxon>Archaea</taxon>
        <taxon>Methanobacteriati</taxon>
        <taxon>Methanobacteriota</taxon>
        <taxon>Stenosarchaea group</taxon>
        <taxon>Halobacteria</taxon>
        <taxon>Halobacteriales</taxon>
        <taxon>Natrialbaceae</taxon>
        <taxon>Natronorubrum</taxon>
    </lineage>
</organism>
<dbReference type="Proteomes" id="UP000187321">
    <property type="component" value="Chromosome"/>
</dbReference>
<evidence type="ECO:0000313" key="3">
    <source>
        <dbReference type="Proteomes" id="UP000185687"/>
    </source>
</evidence>
<reference evidence="2 3" key="2">
    <citation type="submission" date="2017-01" db="EMBL/GenBank/DDBJ databases">
        <authorList>
            <person name="Mah S.A."/>
            <person name="Swanson W.J."/>
            <person name="Moy G.W."/>
            <person name="Vacquier V.D."/>
        </authorList>
    </citation>
    <scope>NUCLEOTIDE SEQUENCE [LARGE SCALE GENOMIC DNA]</scope>
    <source>
        <strain evidence="2 3">CGMCC 1.8909</strain>
    </source>
</reference>
<dbReference type="STRING" id="588898.BB347_09130"/>
<dbReference type="Pfam" id="PF04214">
    <property type="entry name" value="DUF411"/>
    <property type="match status" value="1"/>
</dbReference>
<evidence type="ECO:0000313" key="4">
    <source>
        <dbReference type="Proteomes" id="UP000187321"/>
    </source>
</evidence>
<dbReference type="OrthoDB" id="262137at2157"/>
<sequence length="165" mass="17808">MELTRRKLCASGSAFAAVGFAGCFDLGGSSDIDDWEWSGSLPVDSVVQHHDPNCGCCAEYVEYLEDNGFEVQLEETEDPGAVKQELGVPSDAESCHTVEFGDYVVEGHVPLEAVEEAYEDDDDDIEGVAAPGMPEYSPGMGPRGDDPLTIHAFDDSGDVYEYTEI</sequence>
<keyword evidence="3" id="KW-1185">Reference proteome</keyword>
<dbReference type="PROSITE" id="PS51257">
    <property type="entry name" value="PROKAR_LIPOPROTEIN"/>
    <property type="match status" value="1"/>
</dbReference>
<dbReference type="GeneID" id="30956103"/>
<dbReference type="EMBL" id="CP019327">
    <property type="protein sequence ID" value="APX96767.1"/>
    <property type="molecule type" value="Genomic_DNA"/>
</dbReference>
<dbReference type="AlphaFoldDB" id="A0A1N7C6L7"/>
<proteinExistence type="predicted"/>
<gene>
    <name evidence="1" type="ORF">BB347_09130</name>
    <name evidence="2" type="ORF">SAMN05421809_1548</name>
</gene>